<reference evidence="2 3" key="1">
    <citation type="submission" date="2019-08" db="EMBL/GenBank/DDBJ databases">
        <title>Chromobacterium paludis, a novel bacterium isolated from a Maryland marsh pond.</title>
        <authorList>
            <person name="Blackburn M.B."/>
            <person name="Gundersen-Rindal D.E."/>
        </authorList>
    </citation>
    <scope>NUCLEOTIDE SEQUENCE [LARGE SCALE GENOMIC DNA]</scope>
    <source>
        <strain evidence="3">IIBBL 257-1</strain>
    </source>
</reference>
<feature type="signal peptide" evidence="1">
    <location>
        <begin position="1"/>
        <end position="23"/>
    </location>
</feature>
<name>A0A5C1DJD1_9NEIS</name>
<organism evidence="2 3">
    <name type="scientific">Chromobacterium paludis</name>
    <dbReference type="NCBI Taxonomy" id="2605945"/>
    <lineage>
        <taxon>Bacteria</taxon>
        <taxon>Pseudomonadati</taxon>
        <taxon>Pseudomonadota</taxon>
        <taxon>Betaproteobacteria</taxon>
        <taxon>Neisseriales</taxon>
        <taxon>Chromobacteriaceae</taxon>
        <taxon>Chromobacterium</taxon>
    </lineage>
</organism>
<dbReference type="EMBL" id="CP043473">
    <property type="protein sequence ID" value="QEL56871.1"/>
    <property type="molecule type" value="Genomic_DNA"/>
</dbReference>
<gene>
    <name evidence="2" type="ORF">FYK34_15530</name>
</gene>
<dbReference type="AlphaFoldDB" id="A0A5C1DJD1"/>
<dbReference type="RefSeq" id="WP_149297947.1">
    <property type="nucleotide sequence ID" value="NZ_CP043473.1"/>
</dbReference>
<evidence type="ECO:0000313" key="3">
    <source>
        <dbReference type="Proteomes" id="UP000322079"/>
    </source>
</evidence>
<sequence>MKPSLLAAALGIACLLPATQAPAASDAASRQTDVFRQGLAVFRQQQALAPQAALRYRALPAEGLAAAGLPELLLSGGKLPLAADASFDPAGIAAGQTLRAVSRHGRRFAWRPDIRSPGVPAGARRLGDLRLECLVDAQSGLNPGAGNCVPAGRKADCQDEPVSCLREASLMLLGQLRQTAQLDVPASPYQRKTHYLFIAERPLFGITLSDGARQLALPTVWLYGSALDAGPFVSWPYPRQYLYSLPLESADWPDDTLVVFQAMEPA</sequence>
<evidence type="ECO:0000256" key="1">
    <source>
        <dbReference type="SAM" id="SignalP"/>
    </source>
</evidence>
<protein>
    <submittedName>
        <fullName evidence="2">Uncharacterized protein</fullName>
    </submittedName>
</protein>
<accession>A0A5C1DJD1</accession>
<keyword evidence="1" id="KW-0732">Signal</keyword>
<keyword evidence="3" id="KW-1185">Reference proteome</keyword>
<proteinExistence type="predicted"/>
<dbReference type="Proteomes" id="UP000322079">
    <property type="component" value="Chromosome"/>
</dbReference>
<dbReference type="KEGG" id="chrm:FYK34_15530"/>
<evidence type="ECO:0000313" key="2">
    <source>
        <dbReference type="EMBL" id="QEL56871.1"/>
    </source>
</evidence>
<feature type="chain" id="PRO_5022726801" evidence="1">
    <location>
        <begin position="24"/>
        <end position="266"/>
    </location>
</feature>